<dbReference type="AlphaFoldDB" id="A0AAW1Y1A3"/>
<name>A0AAW1Y1A3_RUBAR</name>
<dbReference type="InterPro" id="IPR008979">
    <property type="entry name" value="Galactose-bd-like_sf"/>
</dbReference>
<keyword evidence="2" id="KW-0677">Repeat</keyword>
<dbReference type="PANTHER" id="PTHR31490:SF2">
    <property type="entry name" value="GLYCOSYL HYDROLASE FAMILY 10 PROTEIN"/>
    <property type="match status" value="1"/>
</dbReference>
<keyword evidence="9" id="KW-1185">Reference proteome</keyword>
<accession>A0AAW1Y1A3</accession>
<evidence type="ECO:0000256" key="5">
    <source>
        <dbReference type="ARBA" id="ARBA00023326"/>
    </source>
</evidence>
<keyword evidence="3" id="KW-0378">Hydrolase</keyword>
<proteinExistence type="inferred from homology"/>
<dbReference type="InterPro" id="IPR017853">
    <property type="entry name" value="GH"/>
</dbReference>
<sequence length="579" mass="64833">MKIRGRNNMLLLLFTSLFAGLEVNALSYDYTASIECLPNPPKPQYGGGIIINPELNDGLKGWSTFGNAKVQHRESEGNRFIVAHSRNRPSDSISQKIYLQMAKLYTFSTWIQVSHASDIPVTAIFKTRSGFVHAGAVVAEFNCWSMLKGGLTVNASGTAELYFESKDTSVEIWADSISLQPFTEKEWSSHQDQSIEKNRKSNVRVQAVDAHGNPLPNVTISINQKAPSFPFGCAMNNNILTNNAYQNWFASRFRVTTFENEMKWYSNEPSQGHEDYSVSDAMIQFAKQHNIAVRGHNVFWEDPHFVPGWVNSLTKEQLSTAAAKRLFSVMNKYRGQVIAWDVVNENLHFDYFETKLGSKASAIFYNWATKADGATTLFMNEFNTIEESRDGASTPAKYLQKLKEIQSFAGNENARMAIGLESHFSSSTPNLPYIRSSIDTLAAAKVPIWITELDVSSCPDQASHLEQILREVHSHPQIQGIIIWSPWQPQGCYRMCLTDNNFKNLPTGDVVDKLLHEWGFRSSPSATTDTNGFFEASLFHGDYEVRIANPSVTNSSLGHRLNVAKTSASQQPLLLQLSA</sequence>
<feature type="chain" id="PRO_5043475247" description="GH10 domain-containing protein" evidence="6">
    <location>
        <begin position="26"/>
        <end position="579"/>
    </location>
</feature>
<keyword evidence="6" id="KW-0732">Signal</keyword>
<evidence type="ECO:0000256" key="6">
    <source>
        <dbReference type="SAM" id="SignalP"/>
    </source>
</evidence>
<evidence type="ECO:0000256" key="3">
    <source>
        <dbReference type="ARBA" id="ARBA00022801"/>
    </source>
</evidence>
<dbReference type="Pfam" id="PF00331">
    <property type="entry name" value="Glyco_hydro_10"/>
    <property type="match status" value="1"/>
</dbReference>
<dbReference type="Proteomes" id="UP001457282">
    <property type="component" value="Unassembled WGS sequence"/>
</dbReference>
<evidence type="ECO:0000256" key="2">
    <source>
        <dbReference type="ARBA" id="ARBA00022737"/>
    </source>
</evidence>
<dbReference type="Pfam" id="PF02018">
    <property type="entry name" value="CBM_4_9"/>
    <property type="match status" value="1"/>
</dbReference>
<feature type="domain" description="GH10" evidence="7">
    <location>
        <begin position="223"/>
        <end position="514"/>
    </location>
</feature>
<evidence type="ECO:0000256" key="1">
    <source>
        <dbReference type="ARBA" id="ARBA00007495"/>
    </source>
</evidence>
<evidence type="ECO:0000256" key="4">
    <source>
        <dbReference type="ARBA" id="ARBA00023277"/>
    </source>
</evidence>
<dbReference type="PROSITE" id="PS51760">
    <property type="entry name" value="GH10_2"/>
    <property type="match status" value="1"/>
</dbReference>
<keyword evidence="4" id="KW-0119">Carbohydrate metabolism</keyword>
<comment type="similarity">
    <text evidence="1">Belongs to the glycosyl hydrolase 10 (cellulase F) family.</text>
</comment>
<reference evidence="8 9" key="1">
    <citation type="journal article" date="2023" name="G3 (Bethesda)">
        <title>A chromosome-length genome assembly and annotation of blackberry (Rubus argutus, cv. 'Hillquist').</title>
        <authorList>
            <person name="Bruna T."/>
            <person name="Aryal R."/>
            <person name="Dudchenko O."/>
            <person name="Sargent D.J."/>
            <person name="Mead D."/>
            <person name="Buti M."/>
            <person name="Cavallini A."/>
            <person name="Hytonen T."/>
            <person name="Andres J."/>
            <person name="Pham M."/>
            <person name="Weisz D."/>
            <person name="Mascagni F."/>
            <person name="Usai G."/>
            <person name="Natali L."/>
            <person name="Bassil N."/>
            <person name="Fernandez G.E."/>
            <person name="Lomsadze A."/>
            <person name="Armour M."/>
            <person name="Olukolu B."/>
            <person name="Poorten T."/>
            <person name="Britton C."/>
            <person name="Davik J."/>
            <person name="Ashrafi H."/>
            <person name="Aiden E.L."/>
            <person name="Borodovsky M."/>
            <person name="Worthington M."/>
        </authorList>
    </citation>
    <scope>NUCLEOTIDE SEQUENCE [LARGE SCALE GENOMIC DNA]</scope>
    <source>
        <strain evidence="8">PI 553951</strain>
    </source>
</reference>
<gene>
    <name evidence="8" type="ORF">M0R45_007616</name>
</gene>
<dbReference type="PANTHER" id="PTHR31490">
    <property type="entry name" value="GLYCOSYL HYDROLASE"/>
    <property type="match status" value="1"/>
</dbReference>
<evidence type="ECO:0000313" key="8">
    <source>
        <dbReference type="EMBL" id="KAK9941925.1"/>
    </source>
</evidence>
<dbReference type="SUPFAM" id="SSF49785">
    <property type="entry name" value="Galactose-binding domain-like"/>
    <property type="match status" value="1"/>
</dbReference>
<dbReference type="EMBL" id="JBEDUW010000002">
    <property type="protein sequence ID" value="KAK9941925.1"/>
    <property type="molecule type" value="Genomic_DNA"/>
</dbReference>
<protein>
    <recommendedName>
        <fullName evidence="7">GH10 domain-containing protein</fullName>
    </recommendedName>
</protein>
<dbReference type="GO" id="GO:0031176">
    <property type="term" value="F:endo-1,4-beta-xylanase activity"/>
    <property type="evidence" value="ECO:0007669"/>
    <property type="project" value="UniProtKB-ARBA"/>
</dbReference>
<dbReference type="GO" id="GO:0000272">
    <property type="term" value="P:polysaccharide catabolic process"/>
    <property type="evidence" value="ECO:0007669"/>
    <property type="project" value="UniProtKB-KW"/>
</dbReference>
<dbReference type="SUPFAM" id="SSF51445">
    <property type="entry name" value="(Trans)glycosidases"/>
    <property type="match status" value="1"/>
</dbReference>
<feature type="signal peptide" evidence="6">
    <location>
        <begin position="1"/>
        <end position="25"/>
    </location>
</feature>
<dbReference type="InterPro" id="IPR003305">
    <property type="entry name" value="CenC_carb-bd"/>
</dbReference>
<dbReference type="InterPro" id="IPR044846">
    <property type="entry name" value="GH10"/>
</dbReference>
<evidence type="ECO:0000313" key="9">
    <source>
        <dbReference type="Proteomes" id="UP001457282"/>
    </source>
</evidence>
<dbReference type="InterPro" id="IPR001000">
    <property type="entry name" value="GH10_dom"/>
</dbReference>
<comment type="caution">
    <text evidence="8">The sequence shown here is derived from an EMBL/GenBank/DDBJ whole genome shotgun (WGS) entry which is preliminary data.</text>
</comment>
<dbReference type="SMART" id="SM00633">
    <property type="entry name" value="Glyco_10"/>
    <property type="match status" value="1"/>
</dbReference>
<keyword evidence="5" id="KW-0624">Polysaccharide degradation</keyword>
<dbReference type="Gene3D" id="2.60.120.260">
    <property type="entry name" value="Galactose-binding domain-like"/>
    <property type="match status" value="1"/>
</dbReference>
<evidence type="ECO:0000259" key="7">
    <source>
        <dbReference type="PROSITE" id="PS51760"/>
    </source>
</evidence>
<dbReference type="Gene3D" id="3.20.20.80">
    <property type="entry name" value="Glycosidases"/>
    <property type="match status" value="1"/>
</dbReference>
<organism evidence="8 9">
    <name type="scientific">Rubus argutus</name>
    <name type="common">Southern blackberry</name>
    <dbReference type="NCBI Taxonomy" id="59490"/>
    <lineage>
        <taxon>Eukaryota</taxon>
        <taxon>Viridiplantae</taxon>
        <taxon>Streptophyta</taxon>
        <taxon>Embryophyta</taxon>
        <taxon>Tracheophyta</taxon>
        <taxon>Spermatophyta</taxon>
        <taxon>Magnoliopsida</taxon>
        <taxon>eudicotyledons</taxon>
        <taxon>Gunneridae</taxon>
        <taxon>Pentapetalae</taxon>
        <taxon>rosids</taxon>
        <taxon>fabids</taxon>
        <taxon>Rosales</taxon>
        <taxon>Rosaceae</taxon>
        <taxon>Rosoideae</taxon>
        <taxon>Rosoideae incertae sedis</taxon>
        <taxon>Rubus</taxon>
    </lineage>
</organism>